<evidence type="ECO:0000256" key="1">
    <source>
        <dbReference type="SAM" id="MobiDB-lite"/>
    </source>
</evidence>
<accession>A0A512M8F5</accession>
<evidence type="ECO:0000313" key="3">
    <source>
        <dbReference type="EMBL" id="GEP42983.1"/>
    </source>
</evidence>
<evidence type="ECO:0008006" key="5">
    <source>
        <dbReference type="Google" id="ProtNLM"/>
    </source>
</evidence>
<dbReference type="Pfam" id="PF08238">
    <property type="entry name" value="Sel1"/>
    <property type="match status" value="10"/>
</dbReference>
<dbReference type="EMBL" id="BKAG01000013">
    <property type="protein sequence ID" value="GEP42983.1"/>
    <property type="molecule type" value="Genomic_DNA"/>
</dbReference>
<protein>
    <recommendedName>
        <fullName evidence="5">HcpA family protein</fullName>
    </recommendedName>
</protein>
<dbReference type="PANTHER" id="PTHR11102:SF160">
    <property type="entry name" value="ERAD-ASSOCIATED E3 UBIQUITIN-PROTEIN LIGASE COMPONENT HRD3"/>
    <property type="match status" value="1"/>
</dbReference>
<dbReference type="Gene3D" id="1.25.40.10">
    <property type="entry name" value="Tetratricopeptide repeat domain"/>
    <property type="match status" value="3"/>
</dbReference>
<dbReference type="SMART" id="SM00671">
    <property type="entry name" value="SEL1"/>
    <property type="match status" value="10"/>
</dbReference>
<comment type="caution">
    <text evidence="3">The sequence shown here is derived from an EMBL/GenBank/DDBJ whole genome shotgun (WGS) entry which is preliminary data.</text>
</comment>
<dbReference type="InterPro" id="IPR011990">
    <property type="entry name" value="TPR-like_helical_dom_sf"/>
</dbReference>
<sequence>MLLTALKVKLAALVAVAGVDTAELQNPSADLVSALQKLADDQAAAQKAVQDKTTGPDVNKSFNDALGKVNDLAAKGDKDAQYVLAHWGVLTNSNINSIIDLYRKAAAQGHILAKVELAQVLLQAFPQDLDRAKEAVQLIKDGEAADNKLARRLLANLHLSGAANVGVEQSVDKAKALLEKGSAAGDGEATLGLSQLYAAGVPGVAQDNQKSLDYLIKAAEQKNAVALSTYAARLFDGDPTTGDAKPLVTKDPAKAMKLFEDAANSGFAAANRLLGAIYENGLGGNTRDLKKAVEYYTKAGNGNDGQALFRLGNYFEAGLKNGTDEKAEPLVQQNAKSALDLYRLAAQNGSAEAFYNVGVYYETGTVVDKDPTKAFAFLLKASTSGVAQAQFRLANLYQQGTGTTQDPIAALAWFQRSAAANFAPAQIALGQLLESGAGIGNPNFEAAAMQYESAAEQGVPLAMLRLASLNERGLTNIKDNKANPNLPRALAYADLAVEASNNAEIAVQYRDELKKKMKADEIAEAKKIYDSKKKPAAGAAATPAAPAPTAPSTKSGSKKSGSK</sequence>
<dbReference type="RefSeq" id="WP_170266730.1">
    <property type="nucleotide sequence ID" value="NZ_BKAG01000013.1"/>
</dbReference>
<evidence type="ECO:0000313" key="4">
    <source>
        <dbReference type="Proteomes" id="UP000321577"/>
    </source>
</evidence>
<gene>
    <name evidence="3" type="ORF">BGE01nite_22740</name>
</gene>
<feature type="signal peptide" evidence="2">
    <location>
        <begin position="1"/>
        <end position="17"/>
    </location>
</feature>
<keyword evidence="4" id="KW-1185">Reference proteome</keyword>
<proteinExistence type="predicted"/>
<keyword evidence="2" id="KW-0732">Signal</keyword>
<feature type="chain" id="PRO_5022079387" description="HcpA family protein" evidence="2">
    <location>
        <begin position="18"/>
        <end position="563"/>
    </location>
</feature>
<reference evidence="3 4" key="1">
    <citation type="submission" date="2019-07" db="EMBL/GenBank/DDBJ databases">
        <title>Whole genome shotgun sequence of Brevifollis gellanilyticus NBRC 108608.</title>
        <authorList>
            <person name="Hosoyama A."/>
            <person name="Uohara A."/>
            <person name="Ohji S."/>
            <person name="Ichikawa N."/>
        </authorList>
    </citation>
    <scope>NUCLEOTIDE SEQUENCE [LARGE SCALE GENOMIC DNA]</scope>
    <source>
        <strain evidence="3 4">NBRC 108608</strain>
    </source>
</reference>
<name>A0A512M8F5_9BACT</name>
<dbReference type="AlphaFoldDB" id="A0A512M8F5"/>
<dbReference type="PANTHER" id="PTHR11102">
    <property type="entry name" value="SEL-1-LIKE PROTEIN"/>
    <property type="match status" value="1"/>
</dbReference>
<dbReference type="InterPro" id="IPR006597">
    <property type="entry name" value="Sel1-like"/>
</dbReference>
<dbReference type="Proteomes" id="UP000321577">
    <property type="component" value="Unassembled WGS sequence"/>
</dbReference>
<organism evidence="3 4">
    <name type="scientific">Brevifollis gellanilyticus</name>
    <dbReference type="NCBI Taxonomy" id="748831"/>
    <lineage>
        <taxon>Bacteria</taxon>
        <taxon>Pseudomonadati</taxon>
        <taxon>Verrucomicrobiota</taxon>
        <taxon>Verrucomicrobiia</taxon>
        <taxon>Verrucomicrobiales</taxon>
        <taxon>Verrucomicrobiaceae</taxon>
    </lineage>
</organism>
<dbReference type="InterPro" id="IPR050767">
    <property type="entry name" value="Sel1_AlgK"/>
</dbReference>
<evidence type="ECO:0000256" key="2">
    <source>
        <dbReference type="SAM" id="SignalP"/>
    </source>
</evidence>
<feature type="region of interest" description="Disordered" evidence="1">
    <location>
        <begin position="531"/>
        <end position="563"/>
    </location>
</feature>
<dbReference type="SUPFAM" id="SSF81901">
    <property type="entry name" value="HCP-like"/>
    <property type="match status" value="3"/>
</dbReference>